<dbReference type="EC" id="3.1.-.-" evidence="2"/>
<gene>
    <name evidence="2" type="primary">wapA_7</name>
    <name evidence="2" type="ORF">KOR42_53830</name>
</gene>
<dbReference type="EMBL" id="SIHI01000091">
    <property type="protein sequence ID" value="TWT32569.1"/>
    <property type="molecule type" value="Genomic_DNA"/>
</dbReference>
<dbReference type="Proteomes" id="UP000317243">
    <property type="component" value="Unassembled WGS sequence"/>
</dbReference>
<evidence type="ECO:0000256" key="1">
    <source>
        <dbReference type="SAM" id="MobiDB-lite"/>
    </source>
</evidence>
<comment type="caution">
    <text evidence="2">The sequence shown here is derived from an EMBL/GenBank/DDBJ whole genome shotgun (WGS) entry which is preliminary data.</text>
</comment>
<evidence type="ECO:0000313" key="3">
    <source>
        <dbReference type="Proteomes" id="UP000317243"/>
    </source>
</evidence>
<dbReference type="AlphaFoldDB" id="A0A5C5V3R0"/>
<dbReference type="RefSeq" id="WP_146512607.1">
    <property type="nucleotide sequence ID" value="NZ_SIHI01000091.1"/>
</dbReference>
<proteinExistence type="predicted"/>
<dbReference type="NCBIfam" id="TIGR03696">
    <property type="entry name" value="Rhs_assc_core"/>
    <property type="match status" value="1"/>
</dbReference>
<protein>
    <submittedName>
        <fullName evidence="2">tRNA(Glu)-specific nuclease WapA</fullName>
        <ecNumber evidence="2">3.1.-.-</ecNumber>
    </submittedName>
</protein>
<feature type="region of interest" description="Disordered" evidence="1">
    <location>
        <begin position="460"/>
        <end position="489"/>
    </location>
</feature>
<dbReference type="OrthoDB" id="232855at2"/>
<keyword evidence="2" id="KW-0378">Hydrolase</keyword>
<organism evidence="2 3">
    <name type="scientific">Thalassoglobus neptunius</name>
    <dbReference type="NCBI Taxonomy" id="1938619"/>
    <lineage>
        <taxon>Bacteria</taxon>
        <taxon>Pseudomonadati</taxon>
        <taxon>Planctomycetota</taxon>
        <taxon>Planctomycetia</taxon>
        <taxon>Planctomycetales</taxon>
        <taxon>Planctomycetaceae</taxon>
        <taxon>Thalassoglobus</taxon>
    </lineage>
</organism>
<sequence length="649" mass="74141">MLTAEEYLGLSSIVESNRPQRQFKFTLASLTGSTDPDTGDIYTGLDRFGRVKDCRWYDTANSVDLDRYEYGYDRVGNRLYRKNVLAHAASKEYDYLYTYDGLNRLKEMERGLLNGTNTAMSTYKFGQCWELDETGNWSQFRQDLYGNGGWSFNQQRTNNAVNEITDIAETAGPSWATPAYDVKGNMTTLPQPDDPTGTYSATYDAWNRLVKLQDGATTVQENEYDGLNRRTIRKTYTSGTLSEKRFYFYTEDWQCIEERVADGSTTPGLLPAKEQHVWGNRYIDECVLRDRDYNNNGTTLEERLYATQDANWNTTMLYKQSSGYKERYTYNPYGEITFLNSSFNPVGGSVHNWQHLFGSYKRDTTTELYLVRNRLYHTDLGTWLSRDPIGYEGGASLYEYVNSKPTISVDPAGLEGFHPEMFLQGSPNGSRTTPRPNEYQGPFGCTTACVPRYRNGEVVGSMGTLPPLTGQATQRQWENEDSKWSGPTTEDEKRVFAMCNGDPDCIDALKDIMHKVNKPRSIGSNRCFSYMDQVYDDLGIDYDKGWKEVGNRTIKLHPQVWDPGRFVPTSRKTPWGWHGLKQHAVMKVTFKPSGKDAYFDIGSDTHLGHIGGDDHWFFPGDQMIDAKTKEPVRCETKMYIHGNEDNEGD</sequence>
<accession>A0A5C5V3R0</accession>
<dbReference type="Gene3D" id="2.180.10.10">
    <property type="entry name" value="RHS repeat-associated core"/>
    <property type="match status" value="1"/>
</dbReference>
<name>A0A5C5V3R0_9PLAN</name>
<reference evidence="2 3" key="1">
    <citation type="submission" date="2019-02" db="EMBL/GenBank/DDBJ databases">
        <title>Deep-cultivation of Planctomycetes and their phenomic and genomic characterization uncovers novel biology.</title>
        <authorList>
            <person name="Wiegand S."/>
            <person name="Jogler M."/>
            <person name="Boedeker C."/>
            <person name="Pinto D."/>
            <person name="Vollmers J."/>
            <person name="Rivas-Marin E."/>
            <person name="Kohn T."/>
            <person name="Peeters S.H."/>
            <person name="Heuer A."/>
            <person name="Rast P."/>
            <person name="Oberbeckmann S."/>
            <person name="Bunk B."/>
            <person name="Jeske O."/>
            <person name="Meyerdierks A."/>
            <person name="Storesund J.E."/>
            <person name="Kallscheuer N."/>
            <person name="Luecker S."/>
            <person name="Lage O.M."/>
            <person name="Pohl T."/>
            <person name="Merkel B.J."/>
            <person name="Hornburger P."/>
            <person name="Mueller R.-W."/>
            <person name="Bruemmer F."/>
            <person name="Labrenz M."/>
            <person name="Spormann A.M."/>
            <person name="Op Den Camp H."/>
            <person name="Overmann J."/>
            <person name="Amann R."/>
            <person name="Jetten M.S.M."/>
            <person name="Mascher T."/>
            <person name="Medema M.H."/>
            <person name="Devos D.P."/>
            <person name="Kaster A.-K."/>
            <person name="Ovreas L."/>
            <person name="Rohde M."/>
            <person name="Galperin M.Y."/>
            <person name="Jogler C."/>
        </authorList>
    </citation>
    <scope>NUCLEOTIDE SEQUENCE [LARGE SCALE GENOMIC DNA]</scope>
    <source>
        <strain evidence="2 3">KOR42</strain>
    </source>
</reference>
<dbReference type="InterPro" id="IPR022385">
    <property type="entry name" value="Rhs_assc_core"/>
</dbReference>
<keyword evidence="3" id="KW-1185">Reference proteome</keyword>
<evidence type="ECO:0000313" key="2">
    <source>
        <dbReference type="EMBL" id="TWT32569.1"/>
    </source>
</evidence>
<dbReference type="GO" id="GO:0016787">
    <property type="term" value="F:hydrolase activity"/>
    <property type="evidence" value="ECO:0007669"/>
    <property type="project" value="UniProtKB-KW"/>
</dbReference>